<name>A0A7M4FX34_CROPO</name>
<dbReference type="InterPro" id="IPR031742">
    <property type="entry name" value="DUF4730"/>
</dbReference>
<organism evidence="3 4">
    <name type="scientific">Crocodylus porosus</name>
    <name type="common">Saltwater crocodile</name>
    <name type="synonym">Estuarine crocodile</name>
    <dbReference type="NCBI Taxonomy" id="8502"/>
    <lineage>
        <taxon>Eukaryota</taxon>
        <taxon>Metazoa</taxon>
        <taxon>Chordata</taxon>
        <taxon>Craniata</taxon>
        <taxon>Vertebrata</taxon>
        <taxon>Euteleostomi</taxon>
        <taxon>Archelosauria</taxon>
        <taxon>Archosauria</taxon>
        <taxon>Crocodylia</taxon>
        <taxon>Longirostres</taxon>
        <taxon>Crocodylidae</taxon>
        <taxon>Crocodylus</taxon>
    </lineage>
</organism>
<reference evidence="3" key="1">
    <citation type="submission" date="2025-08" db="UniProtKB">
        <authorList>
            <consortium name="Ensembl"/>
        </authorList>
    </citation>
    <scope>IDENTIFICATION</scope>
</reference>
<dbReference type="Ensembl" id="ENSCPRT00005016608.1">
    <property type="protein sequence ID" value="ENSCPRP00005014138.1"/>
    <property type="gene ID" value="ENSCPRG00005009959.1"/>
</dbReference>
<keyword evidence="1" id="KW-0472">Membrane</keyword>
<dbReference type="Pfam" id="PF15873">
    <property type="entry name" value="DUF4730"/>
    <property type="match status" value="1"/>
</dbReference>
<accession>A0A7M4FX34</accession>
<dbReference type="GeneTree" id="ENSGT01040000241896"/>
<keyword evidence="1" id="KW-0812">Transmembrane</keyword>
<keyword evidence="1" id="KW-1133">Transmembrane helix</keyword>
<feature type="signal peptide" evidence="2">
    <location>
        <begin position="1"/>
        <end position="26"/>
    </location>
</feature>
<dbReference type="Proteomes" id="UP000594220">
    <property type="component" value="Unplaced"/>
</dbReference>
<protein>
    <submittedName>
        <fullName evidence="3">Uncharacterized protein</fullName>
    </submittedName>
</protein>
<keyword evidence="2" id="KW-0732">Signal</keyword>
<dbReference type="PANTHER" id="PTHR36878:SF1">
    <property type="entry name" value="SMALL INTEGRAL MEMBRANE PROTEIN 30"/>
    <property type="match status" value="1"/>
</dbReference>
<sequence>MASPCKASDFFFVFISLLFLLPGVEALDLGDAVALLLGLAVSITGLCVCLGWYARRRNGHLSDSELFKKSKIKNARFFFSNFPQLCIKFFSLVEQPSKKFLSLLSGYGILGIVFFACGHMYITEGYFYG</sequence>
<dbReference type="AlphaFoldDB" id="A0A7M4FX34"/>
<keyword evidence="4" id="KW-1185">Reference proteome</keyword>
<dbReference type="PANTHER" id="PTHR36878">
    <property type="entry name" value="SMALL INTEGRAL MEMBRANE PROTEIN 30"/>
    <property type="match status" value="1"/>
</dbReference>
<evidence type="ECO:0000256" key="2">
    <source>
        <dbReference type="SAM" id="SignalP"/>
    </source>
</evidence>
<feature type="transmembrane region" description="Helical" evidence="1">
    <location>
        <begin position="36"/>
        <end position="54"/>
    </location>
</feature>
<reference evidence="3" key="2">
    <citation type="submission" date="2025-09" db="UniProtKB">
        <authorList>
            <consortium name="Ensembl"/>
        </authorList>
    </citation>
    <scope>IDENTIFICATION</scope>
</reference>
<feature type="chain" id="PRO_5029841040" evidence="2">
    <location>
        <begin position="27"/>
        <end position="129"/>
    </location>
</feature>
<evidence type="ECO:0000256" key="1">
    <source>
        <dbReference type="SAM" id="Phobius"/>
    </source>
</evidence>
<evidence type="ECO:0000313" key="3">
    <source>
        <dbReference type="Ensembl" id="ENSCPRP00005014138.1"/>
    </source>
</evidence>
<feature type="transmembrane region" description="Helical" evidence="1">
    <location>
        <begin position="100"/>
        <end position="122"/>
    </location>
</feature>
<evidence type="ECO:0000313" key="4">
    <source>
        <dbReference type="Proteomes" id="UP000594220"/>
    </source>
</evidence>
<proteinExistence type="predicted"/>